<gene>
    <name evidence="2" type="ORF">WG66_20026</name>
</gene>
<comment type="caution">
    <text evidence="2">The sequence shown here is derived from an EMBL/GenBank/DDBJ whole genome shotgun (WGS) entry which is preliminary data.</text>
</comment>
<proteinExistence type="predicted"/>
<dbReference type="Gene3D" id="2.60.120.260">
    <property type="entry name" value="Galactose-binding domain-like"/>
    <property type="match status" value="1"/>
</dbReference>
<feature type="compositionally biased region" description="Basic and acidic residues" evidence="1">
    <location>
        <begin position="234"/>
        <end position="244"/>
    </location>
</feature>
<name>A0A0W0ETN1_MONRR</name>
<protein>
    <submittedName>
        <fullName evidence="2">Uncharacterized protein</fullName>
    </submittedName>
</protein>
<feature type="region of interest" description="Disordered" evidence="1">
    <location>
        <begin position="215"/>
        <end position="266"/>
    </location>
</feature>
<evidence type="ECO:0000313" key="3">
    <source>
        <dbReference type="Proteomes" id="UP000054988"/>
    </source>
</evidence>
<accession>A0A0W0ETN1</accession>
<dbReference type="AlphaFoldDB" id="A0A0W0ETN1"/>
<sequence>MDPLPYNITLSSQSPAFVYNPSHAENGTPEGAHNNGTVHGVVIGVGEAYVQATHSLASMSLTWVGTAVYLYGFSTSPESYWIEIDEGNARNLRVDPESNLLASVTGLSYGNHTISLHNNDVGATLLTFHYAVLTIGIGYESSFQIQKHSVPAAPASKRASSETSPSVVISPTRRPVPVTLKRASYVCVVYHHNNIGYILAVDALQKAHGNAGTSNITPFVGTKFGHPQRGGSRSKRDLIHDPERAPPSPSSSESNPTPSVGPSVTRHVSRHLQFASQLSIHEVDAGPMTLPPRYDHSWVVNADANEPAPAPATSRRASFQFPLGRHHRLLSMRRL</sequence>
<dbReference type="Proteomes" id="UP000054988">
    <property type="component" value="Unassembled WGS sequence"/>
</dbReference>
<evidence type="ECO:0000313" key="2">
    <source>
        <dbReference type="EMBL" id="KTB27411.1"/>
    </source>
</evidence>
<organism evidence="2 3">
    <name type="scientific">Moniliophthora roreri</name>
    <name type="common">Frosty pod rot fungus</name>
    <name type="synonym">Monilia roreri</name>
    <dbReference type="NCBI Taxonomy" id="221103"/>
    <lineage>
        <taxon>Eukaryota</taxon>
        <taxon>Fungi</taxon>
        <taxon>Dikarya</taxon>
        <taxon>Basidiomycota</taxon>
        <taxon>Agaricomycotina</taxon>
        <taxon>Agaricomycetes</taxon>
        <taxon>Agaricomycetidae</taxon>
        <taxon>Agaricales</taxon>
        <taxon>Marasmiineae</taxon>
        <taxon>Marasmiaceae</taxon>
        <taxon>Moniliophthora</taxon>
    </lineage>
</organism>
<dbReference type="EMBL" id="LATX01002555">
    <property type="protein sequence ID" value="KTB27411.1"/>
    <property type="molecule type" value="Genomic_DNA"/>
</dbReference>
<reference evidence="2 3" key="1">
    <citation type="submission" date="2015-12" db="EMBL/GenBank/DDBJ databases">
        <title>Draft genome sequence of Moniliophthora roreri, the causal agent of frosty pod rot of cacao.</title>
        <authorList>
            <person name="Aime M.C."/>
            <person name="Diaz-Valderrama J.R."/>
            <person name="Kijpornyongpan T."/>
            <person name="Phillips-Mora W."/>
        </authorList>
    </citation>
    <scope>NUCLEOTIDE SEQUENCE [LARGE SCALE GENOMIC DNA]</scope>
    <source>
        <strain evidence="2 3">MCA 2952</strain>
    </source>
</reference>
<feature type="region of interest" description="Disordered" evidence="1">
    <location>
        <begin position="151"/>
        <end position="171"/>
    </location>
</feature>
<evidence type="ECO:0000256" key="1">
    <source>
        <dbReference type="SAM" id="MobiDB-lite"/>
    </source>
</evidence>